<evidence type="ECO:0000313" key="2">
    <source>
        <dbReference type="Proteomes" id="UP000253529"/>
    </source>
</evidence>
<evidence type="ECO:0000313" key="1">
    <source>
        <dbReference type="EMBL" id="RBP15584.1"/>
    </source>
</evidence>
<dbReference type="Gene3D" id="3.90.226.10">
    <property type="entry name" value="2-enoyl-CoA Hydratase, Chain A, domain 1"/>
    <property type="match status" value="1"/>
</dbReference>
<dbReference type="SUPFAM" id="SSF52096">
    <property type="entry name" value="ClpP/crotonase"/>
    <property type="match status" value="1"/>
</dbReference>
<keyword evidence="2" id="KW-1185">Reference proteome</keyword>
<dbReference type="Proteomes" id="UP000253529">
    <property type="component" value="Unassembled WGS sequence"/>
</dbReference>
<dbReference type="InterPro" id="IPR001753">
    <property type="entry name" value="Enoyl-CoA_hydra/iso"/>
</dbReference>
<dbReference type="CDD" id="cd06558">
    <property type="entry name" value="crotonase-like"/>
    <property type="match status" value="1"/>
</dbReference>
<dbReference type="RefSeq" id="WP_113888881.1">
    <property type="nucleotide sequence ID" value="NZ_QNRK01000008.1"/>
</dbReference>
<proteinExistence type="predicted"/>
<dbReference type="PANTHER" id="PTHR43459">
    <property type="entry name" value="ENOYL-COA HYDRATASE"/>
    <property type="match status" value="1"/>
</dbReference>
<dbReference type="GO" id="GO:0003824">
    <property type="term" value="F:catalytic activity"/>
    <property type="evidence" value="ECO:0007669"/>
    <property type="project" value="UniProtKB-ARBA"/>
</dbReference>
<sequence>MREFKDYAEKYSHIRMDRRDGILEITFHSDGGTLVWGGGPHGQLGPAFHDIAQDRENRLVIMTGTGDAFIEEINAEILGERLPKNKITPMTWDHIYSDAKRLLMNLLDIEVPIIAAVNGPVNIHAELAVLSDIVLAADHATFADAPHFPNGLVPGDGVHVIWPYLLGRNRGRYFLLTGQRLSAQEALQLGVVSEVMPANKLLPRARELARQILNQPPLTVRYARVVMTQELKKLMLEHLSHGLALQGLAANEYWPS</sequence>
<protein>
    <submittedName>
        <fullName evidence="1">Enoyl-CoA hydratase/carnithine racemase</fullName>
    </submittedName>
</protein>
<dbReference type="AlphaFoldDB" id="A0A366FLM2"/>
<accession>A0A366FLM2</accession>
<dbReference type="OrthoDB" id="9807606at2"/>
<name>A0A366FLM2_9HYPH</name>
<gene>
    <name evidence="1" type="ORF">DFR50_108141</name>
</gene>
<dbReference type="InterPro" id="IPR029045">
    <property type="entry name" value="ClpP/crotonase-like_dom_sf"/>
</dbReference>
<reference evidence="1 2" key="1">
    <citation type="submission" date="2018-06" db="EMBL/GenBank/DDBJ databases">
        <title>Genomic Encyclopedia of Type Strains, Phase IV (KMG-IV): sequencing the most valuable type-strain genomes for metagenomic binning, comparative biology and taxonomic classification.</title>
        <authorList>
            <person name="Goeker M."/>
        </authorList>
    </citation>
    <scope>NUCLEOTIDE SEQUENCE [LARGE SCALE GENOMIC DNA]</scope>
    <source>
        <strain evidence="1 2">DSM 24875</strain>
    </source>
</reference>
<dbReference type="EMBL" id="QNRK01000008">
    <property type="protein sequence ID" value="RBP15584.1"/>
    <property type="molecule type" value="Genomic_DNA"/>
</dbReference>
<organism evidence="1 2">
    <name type="scientific">Roseiarcus fermentans</name>
    <dbReference type="NCBI Taxonomy" id="1473586"/>
    <lineage>
        <taxon>Bacteria</taxon>
        <taxon>Pseudomonadati</taxon>
        <taxon>Pseudomonadota</taxon>
        <taxon>Alphaproteobacteria</taxon>
        <taxon>Hyphomicrobiales</taxon>
        <taxon>Roseiarcaceae</taxon>
        <taxon>Roseiarcus</taxon>
    </lineage>
</organism>
<comment type="caution">
    <text evidence="1">The sequence shown here is derived from an EMBL/GenBank/DDBJ whole genome shotgun (WGS) entry which is preliminary data.</text>
</comment>
<dbReference type="PANTHER" id="PTHR43459:SF1">
    <property type="entry name" value="EG:BACN32G11.4 PROTEIN"/>
    <property type="match status" value="1"/>
</dbReference>
<dbReference type="Pfam" id="PF00378">
    <property type="entry name" value="ECH_1"/>
    <property type="match status" value="1"/>
</dbReference>